<keyword evidence="6" id="KW-1185">Reference proteome</keyword>
<feature type="DNA-binding region" description="H-T-H motif" evidence="2">
    <location>
        <begin position="58"/>
        <end position="77"/>
    </location>
</feature>
<sequence>MATKKAATKKTASRAPASRTPVSHAKGKAKKTLPSLTREDWLQAAKSALLKGGVDRVKVDRLARDIKMTRGSFYWHFTDRADLLAALLEHWEATNTGPLLRAFEEAARHDKSHFHDVAKMWIAEKEYSPAFDTAIRDWARKDAAVAKAVRRVDEKRIDALTKMMKAYGFKGEEAFIRARVIYFHQIGYYTLAIRESEAERIRLEPIYAKVLLNL</sequence>
<feature type="domain" description="HTH tetR-type" evidence="4">
    <location>
        <begin position="35"/>
        <end position="95"/>
    </location>
</feature>
<protein>
    <submittedName>
        <fullName evidence="5">TetR family transcriptional regulator</fullName>
    </submittedName>
</protein>
<dbReference type="PROSITE" id="PS50977">
    <property type="entry name" value="HTH_TETR_2"/>
    <property type="match status" value="1"/>
</dbReference>
<feature type="region of interest" description="Disordered" evidence="3">
    <location>
        <begin position="1"/>
        <end position="32"/>
    </location>
</feature>
<dbReference type="PANTHER" id="PTHR30055:SF239">
    <property type="entry name" value="TRANSCRIPTIONAL REGULATORY PROTEIN"/>
    <property type="match status" value="1"/>
</dbReference>
<gene>
    <name evidence="5" type="ORF">TMPK1_04950</name>
</gene>
<name>A0A8S8X5X9_9PROT</name>
<evidence type="ECO:0000313" key="6">
    <source>
        <dbReference type="Proteomes" id="UP000681075"/>
    </source>
</evidence>
<dbReference type="Proteomes" id="UP000681075">
    <property type="component" value="Unassembled WGS sequence"/>
</dbReference>
<dbReference type="GO" id="GO:0003700">
    <property type="term" value="F:DNA-binding transcription factor activity"/>
    <property type="evidence" value="ECO:0007669"/>
    <property type="project" value="TreeGrafter"/>
</dbReference>
<dbReference type="InterPro" id="IPR001647">
    <property type="entry name" value="HTH_TetR"/>
</dbReference>
<dbReference type="InterPro" id="IPR050109">
    <property type="entry name" value="HTH-type_TetR-like_transc_reg"/>
</dbReference>
<dbReference type="Gene3D" id="1.10.357.10">
    <property type="entry name" value="Tetracycline Repressor, domain 2"/>
    <property type="match status" value="1"/>
</dbReference>
<reference evidence="5" key="1">
    <citation type="submission" date="2021-02" db="EMBL/GenBank/DDBJ databases">
        <title>Genome sequence of Rhodospirillales sp. strain TMPK1 isolated from soil.</title>
        <authorList>
            <person name="Nakai R."/>
            <person name="Kusada H."/>
            <person name="Tamaki H."/>
        </authorList>
    </citation>
    <scope>NUCLEOTIDE SEQUENCE</scope>
    <source>
        <strain evidence="5">TMPK1</strain>
    </source>
</reference>
<dbReference type="RefSeq" id="WP_420241228.1">
    <property type="nucleotide sequence ID" value="NZ_BOPV01000001.1"/>
</dbReference>
<dbReference type="PANTHER" id="PTHR30055">
    <property type="entry name" value="HTH-TYPE TRANSCRIPTIONAL REGULATOR RUTR"/>
    <property type="match status" value="1"/>
</dbReference>
<dbReference type="EMBL" id="BOPV01000001">
    <property type="protein sequence ID" value="GIL38258.1"/>
    <property type="molecule type" value="Genomic_DNA"/>
</dbReference>
<dbReference type="GO" id="GO:0000976">
    <property type="term" value="F:transcription cis-regulatory region binding"/>
    <property type="evidence" value="ECO:0007669"/>
    <property type="project" value="TreeGrafter"/>
</dbReference>
<dbReference type="AlphaFoldDB" id="A0A8S8X5X9"/>
<feature type="compositionally biased region" description="Basic residues" evidence="3">
    <location>
        <begin position="1"/>
        <end position="12"/>
    </location>
</feature>
<keyword evidence="1 2" id="KW-0238">DNA-binding</keyword>
<evidence type="ECO:0000256" key="2">
    <source>
        <dbReference type="PROSITE-ProRule" id="PRU00335"/>
    </source>
</evidence>
<comment type="caution">
    <text evidence="5">The sequence shown here is derived from an EMBL/GenBank/DDBJ whole genome shotgun (WGS) entry which is preliminary data.</text>
</comment>
<evidence type="ECO:0000256" key="3">
    <source>
        <dbReference type="SAM" id="MobiDB-lite"/>
    </source>
</evidence>
<evidence type="ECO:0000256" key="1">
    <source>
        <dbReference type="ARBA" id="ARBA00023125"/>
    </source>
</evidence>
<accession>A0A8S8X5X9</accession>
<proteinExistence type="predicted"/>
<evidence type="ECO:0000259" key="4">
    <source>
        <dbReference type="PROSITE" id="PS50977"/>
    </source>
</evidence>
<organism evidence="5 6">
    <name type="scientific">Roseiterribacter gracilis</name>
    <dbReference type="NCBI Taxonomy" id="2812848"/>
    <lineage>
        <taxon>Bacteria</taxon>
        <taxon>Pseudomonadati</taxon>
        <taxon>Pseudomonadota</taxon>
        <taxon>Alphaproteobacteria</taxon>
        <taxon>Rhodospirillales</taxon>
        <taxon>Roseiterribacteraceae</taxon>
        <taxon>Roseiterribacter</taxon>
    </lineage>
</organism>
<dbReference type="InterPro" id="IPR009057">
    <property type="entry name" value="Homeodomain-like_sf"/>
</dbReference>
<dbReference type="Pfam" id="PF00440">
    <property type="entry name" value="TetR_N"/>
    <property type="match status" value="1"/>
</dbReference>
<evidence type="ECO:0000313" key="5">
    <source>
        <dbReference type="EMBL" id="GIL38258.1"/>
    </source>
</evidence>
<dbReference type="SUPFAM" id="SSF46689">
    <property type="entry name" value="Homeodomain-like"/>
    <property type="match status" value="1"/>
</dbReference>